<feature type="domain" description="DNA replication factor Dna2 N-terminal" evidence="11">
    <location>
        <begin position="55"/>
        <end position="199"/>
    </location>
</feature>
<evidence type="ECO:0000256" key="10">
    <source>
        <dbReference type="ARBA" id="ARBA00023014"/>
    </source>
</evidence>
<dbReference type="GO" id="GO:0005524">
    <property type="term" value="F:ATP binding"/>
    <property type="evidence" value="ECO:0007669"/>
    <property type="project" value="UniProtKB-KW"/>
</dbReference>
<keyword evidence="9" id="KW-0408">Iron</keyword>
<sequence length="281" mass="31444">MYKLCFQDDELFTDEWDFEGVEEDIKEDLDLTIIQRCEVLQVTHQPSRMEIKLKNNKKEKGTCLIEGVWMNTPLQEGEIVSILASRNASGSFVINNTSGLLSLRPDHLISTTSVVAGVFCKRKAVLQERWRGIDSANTAMTVGILIHELVQKALTSDILDVKELRTQCDDIIKDSIQMLYDCGITESEARANMDVYPSQKAKWNGHIDKVLDIEENICCPKLGLKGKIDATLQVTIHEKGGKSSEVVALELKSGRASGSAEHRGQLILYGMMMKTKLISEK</sequence>
<keyword evidence="4" id="KW-0479">Metal-binding</keyword>
<comment type="similarity">
    <text evidence="2">Belongs to the DNA2/NAM7 helicase family.</text>
</comment>
<evidence type="ECO:0000256" key="6">
    <source>
        <dbReference type="ARBA" id="ARBA00022801"/>
    </source>
</evidence>
<dbReference type="Proteomes" id="UP000324832">
    <property type="component" value="Unassembled WGS sequence"/>
</dbReference>
<dbReference type="Pfam" id="PF08696">
    <property type="entry name" value="Dna2"/>
    <property type="match status" value="1"/>
</dbReference>
<dbReference type="AlphaFoldDB" id="A0A5E4QP27"/>
<keyword evidence="13" id="KW-1185">Reference proteome</keyword>
<evidence type="ECO:0000313" key="13">
    <source>
        <dbReference type="Proteomes" id="UP000324832"/>
    </source>
</evidence>
<keyword evidence="5" id="KW-0547">Nucleotide-binding</keyword>
<gene>
    <name evidence="12" type="ORF">LSINAPIS_LOCUS10559</name>
</gene>
<dbReference type="InterPro" id="IPR014808">
    <property type="entry name" value="DNA_replication_fac_Dna2_N"/>
</dbReference>
<keyword evidence="7" id="KW-0347">Helicase</keyword>
<keyword evidence="6" id="KW-0378">Hydrolase</keyword>
<accession>A0A5E4QP27</accession>
<evidence type="ECO:0000256" key="8">
    <source>
        <dbReference type="ARBA" id="ARBA00022840"/>
    </source>
</evidence>
<dbReference type="GO" id="GO:0004386">
    <property type="term" value="F:helicase activity"/>
    <property type="evidence" value="ECO:0007669"/>
    <property type="project" value="UniProtKB-KW"/>
</dbReference>
<dbReference type="GO" id="GO:0046872">
    <property type="term" value="F:metal ion binding"/>
    <property type="evidence" value="ECO:0007669"/>
    <property type="project" value="UniProtKB-KW"/>
</dbReference>
<organism evidence="12 13">
    <name type="scientific">Leptidea sinapis</name>
    <dbReference type="NCBI Taxonomy" id="189913"/>
    <lineage>
        <taxon>Eukaryota</taxon>
        <taxon>Metazoa</taxon>
        <taxon>Ecdysozoa</taxon>
        <taxon>Arthropoda</taxon>
        <taxon>Hexapoda</taxon>
        <taxon>Insecta</taxon>
        <taxon>Pterygota</taxon>
        <taxon>Neoptera</taxon>
        <taxon>Endopterygota</taxon>
        <taxon>Lepidoptera</taxon>
        <taxon>Glossata</taxon>
        <taxon>Ditrysia</taxon>
        <taxon>Papilionoidea</taxon>
        <taxon>Pieridae</taxon>
        <taxon>Dismorphiinae</taxon>
        <taxon>Leptidea</taxon>
    </lineage>
</organism>
<evidence type="ECO:0000256" key="7">
    <source>
        <dbReference type="ARBA" id="ARBA00022806"/>
    </source>
</evidence>
<dbReference type="EMBL" id="FZQP02004322">
    <property type="protein sequence ID" value="VVC99754.1"/>
    <property type="molecule type" value="Genomic_DNA"/>
</dbReference>
<dbReference type="InterPro" id="IPR051827">
    <property type="entry name" value="Cas4_exonuclease"/>
</dbReference>
<dbReference type="Gene3D" id="3.90.320.10">
    <property type="match status" value="1"/>
</dbReference>
<dbReference type="InterPro" id="IPR011604">
    <property type="entry name" value="PDDEXK-like_dom_sf"/>
</dbReference>
<dbReference type="PANTHER" id="PTHR36531:SF6">
    <property type="entry name" value="DNA REPLICATION ATP-DEPENDENT HELICASE_NUCLEASE DNA2"/>
    <property type="match status" value="1"/>
</dbReference>
<keyword evidence="8" id="KW-0067">ATP-binding</keyword>
<evidence type="ECO:0000256" key="3">
    <source>
        <dbReference type="ARBA" id="ARBA00022722"/>
    </source>
</evidence>
<dbReference type="GO" id="GO:0016787">
    <property type="term" value="F:hydrolase activity"/>
    <property type="evidence" value="ECO:0007669"/>
    <property type="project" value="UniProtKB-KW"/>
</dbReference>
<reference evidence="12 13" key="1">
    <citation type="submission" date="2017-07" db="EMBL/GenBank/DDBJ databases">
        <authorList>
            <person name="Talla V."/>
            <person name="Backstrom N."/>
        </authorList>
    </citation>
    <scope>NUCLEOTIDE SEQUENCE [LARGE SCALE GENOMIC DNA]</scope>
</reference>
<evidence type="ECO:0000256" key="9">
    <source>
        <dbReference type="ARBA" id="ARBA00023004"/>
    </source>
</evidence>
<keyword evidence="10" id="KW-0411">Iron-sulfur</keyword>
<dbReference type="GO" id="GO:0004518">
    <property type="term" value="F:nuclease activity"/>
    <property type="evidence" value="ECO:0007669"/>
    <property type="project" value="UniProtKB-KW"/>
</dbReference>
<evidence type="ECO:0000256" key="2">
    <source>
        <dbReference type="ARBA" id="ARBA00007913"/>
    </source>
</evidence>
<dbReference type="PANTHER" id="PTHR36531">
    <property type="entry name" value="CRISPR-ASSOCIATED EXONUCLEASE CAS4"/>
    <property type="match status" value="1"/>
</dbReference>
<name>A0A5E4QP27_9NEOP</name>
<evidence type="ECO:0000313" key="12">
    <source>
        <dbReference type="EMBL" id="VVC99754.1"/>
    </source>
</evidence>
<evidence type="ECO:0000256" key="5">
    <source>
        <dbReference type="ARBA" id="ARBA00022741"/>
    </source>
</evidence>
<evidence type="ECO:0000256" key="4">
    <source>
        <dbReference type="ARBA" id="ARBA00022723"/>
    </source>
</evidence>
<evidence type="ECO:0000259" key="11">
    <source>
        <dbReference type="Pfam" id="PF08696"/>
    </source>
</evidence>
<proteinExistence type="inferred from homology"/>
<comment type="cofactor">
    <cofactor evidence="1">
        <name>[4Fe-4S] cluster</name>
        <dbReference type="ChEBI" id="CHEBI:49883"/>
    </cofactor>
</comment>
<keyword evidence="3" id="KW-0540">Nuclease</keyword>
<evidence type="ECO:0000256" key="1">
    <source>
        <dbReference type="ARBA" id="ARBA00001966"/>
    </source>
</evidence>
<protein>
    <recommendedName>
        <fullName evidence="11">DNA replication factor Dna2 N-terminal domain-containing protein</fullName>
    </recommendedName>
</protein>
<dbReference type="GO" id="GO:0051536">
    <property type="term" value="F:iron-sulfur cluster binding"/>
    <property type="evidence" value="ECO:0007669"/>
    <property type="project" value="UniProtKB-KW"/>
</dbReference>